<evidence type="ECO:0000313" key="2">
    <source>
        <dbReference type="Proteomes" id="UP000017127"/>
    </source>
</evidence>
<dbReference type="Proteomes" id="UP000017127">
    <property type="component" value="Unassembled WGS sequence"/>
</dbReference>
<sequence>MITTNTQLTLEEFLALTETDLNYELINGKAVRELLTLTAAVQCKLLISQPDALSPSRLSGLKQAPSAETGFPPPKCIILMPSFLMLSAALLSQSW</sequence>
<organism evidence="1 2">
    <name type="scientific">Lyngbya aestuarii BL J</name>
    <dbReference type="NCBI Taxonomy" id="1348334"/>
    <lineage>
        <taxon>Bacteria</taxon>
        <taxon>Bacillati</taxon>
        <taxon>Cyanobacteriota</taxon>
        <taxon>Cyanophyceae</taxon>
        <taxon>Oscillatoriophycideae</taxon>
        <taxon>Oscillatoriales</taxon>
        <taxon>Microcoleaceae</taxon>
        <taxon>Lyngbya</taxon>
    </lineage>
</organism>
<keyword evidence="2" id="KW-1185">Reference proteome</keyword>
<evidence type="ECO:0000313" key="1">
    <source>
        <dbReference type="EMBL" id="ERT07585.1"/>
    </source>
</evidence>
<accession>U7QKF2</accession>
<name>U7QKF2_9CYAN</name>
<dbReference type="EMBL" id="AUZM01000020">
    <property type="protein sequence ID" value="ERT07585.1"/>
    <property type="molecule type" value="Genomic_DNA"/>
</dbReference>
<comment type="caution">
    <text evidence="1">The sequence shown here is derived from an EMBL/GenBank/DDBJ whole genome shotgun (WGS) entry which is preliminary data.</text>
</comment>
<gene>
    <name evidence="1" type="ORF">M595_2411</name>
</gene>
<reference evidence="1 2" key="1">
    <citation type="journal article" date="2013" name="Front. Microbiol.">
        <title>Comparative genomic analyses of the cyanobacterium, Lyngbya aestuarii BL J, a powerful hydrogen producer.</title>
        <authorList>
            <person name="Kothari A."/>
            <person name="Vaughn M."/>
            <person name="Garcia-Pichel F."/>
        </authorList>
    </citation>
    <scope>NUCLEOTIDE SEQUENCE [LARGE SCALE GENOMIC DNA]</scope>
    <source>
        <strain evidence="1 2">BL J</strain>
    </source>
</reference>
<dbReference type="AlphaFoldDB" id="U7QKF2"/>
<dbReference type="RefSeq" id="WP_023066248.1">
    <property type="nucleotide sequence ID" value="NZ_AUZM01000020.1"/>
</dbReference>
<protein>
    <submittedName>
        <fullName evidence="1">Uncharacterized protein</fullName>
    </submittedName>
</protein>
<proteinExistence type="predicted"/>